<dbReference type="RefSeq" id="WP_006683337.1">
    <property type="nucleotide sequence ID" value="NZ_CAFB01000100.1"/>
</dbReference>
<dbReference type="Proteomes" id="UP000054051">
    <property type="component" value="Unassembled WGS sequence"/>
</dbReference>
<comment type="caution">
    <text evidence="1">The sequence shown here is derived from an EMBL/GenBank/DDBJ whole genome shotgun (WGS) entry which is preliminary data.</text>
</comment>
<proteinExistence type="predicted"/>
<dbReference type="EMBL" id="CAFB01000100">
    <property type="protein sequence ID" value="CCD30304.1"/>
    <property type="molecule type" value="Genomic_DNA"/>
</dbReference>
<dbReference type="eggNOG" id="ENOG5032SSQ">
    <property type="taxonomic scope" value="Bacteria"/>
</dbReference>
<name>G2JBZ8_9BURK</name>
<evidence type="ECO:0000313" key="2">
    <source>
        <dbReference type="Proteomes" id="UP000054051"/>
    </source>
</evidence>
<accession>G2JBZ8</accession>
<protein>
    <submittedName>
        <fullName evidence="1">Uncharacterized protein</fullName>
    </submittedName>
</protein>
<dbReference type="OrthoDB" id="8593911at2"/>
<dbReference type="STRING" id="1070319.CAGGBEG34_780004"/>
<gene>
    <name evidence="1" type="ORF">CAGGBEG34_780004</name>
</gene>
<evidence type="ECO:0000313" key="1">
    <source>
        <dbReference type="EMBL" id="CCD30304.1"/>
    </source>
</evidence>
<keyword evidence="2" id="KW-1185">Reference proteome</keyword>
<dbReference type="AlphaFoldDB" id="G2JBZ8"/>
<reference evidence="1 2" key="1">
    <citation type="submission" date="2011-08" db="EMBL/GenBank/DDBJ databases">
        <title>The genome of the obligate endobacterium of an arbuscular mycorrhizal fungus reveals an interphylum network of nutritional interactions.</title>
        <authorList>
            <person name="Ghignone S."/>
            <person name="Salvioli A."/>
            <person name="Anca I."/>
            <person name="Lumini E."/>
            <person name="Ortu G."/>
            <person name="Petiti L."/>
            <person name="Cruveiller S."/>
            <person name="Bianciotto V."/>
            <person name="Piffanelli P."/>
            <person name="Lanfranco L."/>
            <person name="Bonfante P."/>
        </authorList>
    </citation>
    <scope>NUCLEOTIDE SEQUENCE [LARGE SCALE GENOMIC DNA]</scope>
    <source>
        <strain evidence="1 2">BEG34</strain>
    </source>
</reference>
<sequence>MAFTGAEKIQIRRFCGYPVFGNSPGTGLGYRFHPYYEALEWKMNHLCAEEERLVREMYLPRLAQLETDLFDQTRENLDTDAATGWTHNQAEHRDRAALFDDLRRRFCGYLGVPPGPDLGQGGIRVMV</sequence>
<organism evidence="1 2">
    <name type="scientific">Candidatus Glomeribacter gigasporarum BEG34</name>
    <dbReference type="NCBI Taxonomy" id="1070319"/>
    <lineage>
        <taxon>Bacteria</taxon>
        <taxon>Pseudomonadati</taxon>
        <taxon>Pseudomonadota</taxon>
        <taxon>Betaproteobacteria</taxon>
        <taxon>Burkholderiales</taxon>
        <taxon>Burkholderiaceae</taxon>
        <taxon>Candidatus Glomeribacter</taxon>
    </lineage>
</organism>